<evidence type="ECO:0000256" key="6">
    <source>
        <dbReference type="SAM" id="Phobius"/>
    </source>
</evidence>
<evidence type="ECO:0000313" key="8">
    <source>
        <dbReference type="EMBL" id="CCH78269.1"/>
    </source>
</evidence>
<dbReference type="Pfam" id="PF06271">
    <property type="entry name" value="RDD"/>
    <property type="match status" value="1"/>
</dbReference>
<protein>
    <recommendedName>
        <fullName evidence="7">RDD domain-containing protein</fullName>
    </recommendedName>
</protein>
<keyword evidence="5 6" id="KW-0472">Membrane</keyword>
<evidence type="ECO:0000256" key="5">
    <source>
        <dbReference type="ARBA" id="ARBA00023136"/>
    </source>
</evidence>
<dbReference type="PIRSF" id="PIRSF021697">
    <property type="entry name" value="UCP021697"/>
    <property type="match status" value="1"/>
</dbReference>
<dbReference type="InterPro" id="IPR051791">
    <property type="entry name" value="Pra-immunoreactive"/>
</dbReference>
<dbReference type="Proteomes" id="UP000035721">
    <property type="component" value="Unassembled WGS sequence"/>
</dbReference>
<reference evidence="8 9" key="1">
    <citation type="journal article" date="2013" name="ISME J.">
        <title>A metabolic model for members of the genus Tetrasphaera involved in enhanced biological phosphorus removal.</title>
        <authorList>
            <person name="Kristiansen R."/>
            <person name="Nguyen H.T.T."/>
            <person name="Saunders A.M."/>
            <person name="Nielsen J.L."/>
            <person name="Wimmer R."/>
            <person name="Le V.Q."/>
            <person name="McIlroy S.J."/>
            <person name="Petrovski S."/>
            <person name="Seviour R.J."/>
            <person name="Calteau A."/>
            <person name="Nielsen K.L."/>
            <person name="Nielsen P.H."/>
        </authorList>
    </citation>
    <scope>NUCLEOTIDE SEQUENCE [LARGE SCALE GENOMIC DNA]</scope>
    <source>
        <strain evidence="8 9">T1-X7</strain>
    </source>
</reference>
<sequence>MTTSAYPGERFGLPADGPGSVGGVGRRLAAVVVDWLLCMLVATGLFHVAWGATGGDAFVPLAVFAVENLVLVAFTGSTIGHRLLGLRVGSLGRPTMSPVQVLVRTVLLCLFIPAIIWDRDGRGLHDRAAGTVVVRR</sequence>
<comment type="subcellular location">
    <subcellularLocation>
        <location evidence="1">Cell membrane</location>
        <topology evidence="1">Multi-pass membrane protein</topology>
    </subcellularLocation>
</comment>
<dbReference type="GO" id="GO:0005886">
    <property type="term" value="C:plasma membrane"/>
    <property type="evidence" value="ECO:0007669"/>
    <property type="project" value="UniProtKB-SubCell"/>
</dbReference>
<keyword evidence="4 6" id="KW-1133">Transmembrane helix</keyword>
<dbReference type="PANTHER" id="PTHR36115">
    <property type="entry name" value="PROLINE-RICH ANTIGEN HOMOLOG-RELATED"/>
    <property type="match status" value="1"/>
</dbReference>
<name>A0A077M216_9MICO</name>
<evidence type="ECO:0000256" key="1">
    <source>
        <dbReference type="ARBA" id="ARBA00004651"/>
    </source>
</evidence>
<feature type="transmembrane region" description="Helical" evidence="6">
    <location>
        <begin position="99"/>
        <end position="117"/>
    </location>
</feature>
<keyword evidence="3 6" id="KW-0812">Transmembrane</keyword>
<accession>A0A077M216</accession>
<dbReference type="InterPro" id="IPR016795">
    <property type="entry name" value="UCP021697"/>
</dbReference>
<evidence type="ECO:0000256" key="2">
    <source>
        <dbReference type="ARBA" id="ARBA00022475"/>
    </source>
</evidence>
<dbReference type="PANTHER" id="PTHR36115:SF6">
    <property type="entry name" value="PROLINE-RICH ANTIGEN HOMOLOG"/>
    <property type="match status" value="1"/>
</dbReference>
<keyword evidence="2" id="KW-1003">Cell membrane</keyword>
<keyword evidence="9" id="KW-1185">Reference proteome</keyword>
<evidence type="ECO:0000256" key="3">
    <source>
        <dbReference type="ARBA" id="ARBA00022692"/>
    </source>
</evidence>
<gene>
    <name evidence="8" type="ORF">BN12_2690004</name>
</gene>
<dbReference type="RefSeq" id="WP_235432474.1">
    <property type="nucleotide sequence ID" value="NZ_HF570958.1"/>
</dbReference>
<proteinExistence type="predicted"/>
<feature type="transmembrane region" description="Helical" evidence="6">
    <location>
        <begin position="28"/>
        <end position="50"/>
    </location>
</feature>
<organism evidence="8 9">
    <name type="scientific">Nostocoides japonicum T1-X7</name>
    <dbReference type="NCBI Taxonomy" id="1194083"/>
    <lineage>
        <taxon>Bacteria</taxon>
        <taxon>Bacillati</taxon>
        <taxon>Actinomycetota</taxon>
        <taxon>Actinomycetes</taxon>
        <taxon>Micrococcales</taxon>
        <taxon>Intrasporangiaceae</taxon>
        <taxon>Nostocoides</taxon>
    </lineage>
</organism>
<feature type="transmembrane region" description="Helical" evidence="6">
    <location>
        <begin position="57"/>
        <end position="79"/>
    </location>
</feature>
<feature type="domain" description="RDD" evidence="7">
    <location>
        <begin position="22"/>
        <end position="130"/>
    </location>
</feature>
<dbReference type="AlphaFoldDB" id="A0A077M216"/>
<dbReference type="EMBL" id="CAJB01000189">
    <property type="protein sequence ID" value="CCH78269.1"/>
    <property type="molecule type" value="Genomic_DNA"/>
</dbReference>
<evidence type="ECO:0000256" key="4">
    <source>
        <dbReference type="ARBA" id="ARBA00022989"/>
    </source>
</evidence>
<comment type="caution">
    <text evidence="8">The sequence shown here is derived from an EMBL/GenBank/DDBJ whole genome shotgun (WGS) entry which is preliminary data.</text>
</comment>
<evidence type="ECO:0000313" key="9">
    <source>
        <dbReference type="Proteomes" id="UP000035721"/>
    </source>
</evidence>
<evidence type="ECO:0000259" key="7">
    <source>
        <dbReference type="Pfam" id="PF06271"/>
    </source>
</evidence>
<dbReference type="InterPro" id="IPR010432">
    <property type="entry name" value="RDD"/>
</dbReference>
<dbReference type="STRING" id="1194083.BN12_2690004"/>